<dbReference type="Proteomes" id="UP000235036">
    <property type="component" value="Unassembled WGS sequence"/>
</dbReference>
<name>A0A2N6JV36_FISMU</name>
<dbReference type="RefSeq" id="WP_071588902.1">
    <property type="nucleotide sequence ID" value="NZ_CAWNVR010000102.1"/>
</dbReference>
<evidence type="ECO:0000313" key="1">
    <source>
        <dbReference type="EMBL" id="PLZ82683.1"/>
    </source>
</evidence>
<organism evidence="1 2">
    <name type="scientific">Fischerella muscicola CCMEE 5323</name>
    <dbReference type="NCBI Taxonomy" id="2019572"/>
    <lineage>
        <taxon>Bacteria</taxon>
        <taxon>Bacillati</taxon>
        <taxon>Cyanobacteriota</taxon>
        <taxon>Cyanophyceae</taxon>
        <taxon>Nostocales</taxon>
        <taxon>Hapalosiphonaceae</taxon>
        <taxon>Fischerella</taxon>
    </lineage>
</organism>
<accession>A0A2N6JV36</accession>
<dbReference type="AlphaFoldDB" id="A0A2N6JV36"/>
<proteinExistence type="predicted"/>
<reference evidence="1 2" key="1">
    <citation type="submission" date="2017-08" db="EMBL/GenBank/DDBJ databases">
        <title>Genomes of Fischerella (Mastigocladus) sp. strains.</title>
        <authorList>
            <person name="Miller S.R."/>
        </authorList>
    </citation>
    <scope>NUCLEOTIDE SEQUENCE [LARGE SCALE GENOMIC DNA]</scope>
    <source>
        <strain evidence="1 2">CCMEE 5323</strain>
    </source>
</reference>
<evidence type="ECO:0000313" key="2">
    <source>
        <dbReference type="Proteomes" id="UP000235036"/>
    </source>
</evidence>
<keyword evidence="2" id="KW-1185">Reference proteome</keyword>
<comment type="caution">
    <text evidence="1">The sequence shown here is derived from an EMBL/GenBank/DDBJ whole genome shotgun (WGS) entry which is preliminary data.</text>
</comment>
<gene>
    <name evidence="1" type="ORF">CEN44_27550</name>
</gene>
<sequence length="70" mass="8065">MQLLLNRSSQALTHLTTGNSQEKTGTYIWESVLGKHTCPCCSYILLSHIRLGGIYWRCSHCYQEMPVYSR</sequence>
<evidence type="ECO:0008006" key="3">
    <source>
        <dbReference type="Google" id="ProtNLM"/>
    </source>
</evidence>
<protein>
    <recommendedName>
        <fullName evidence="3">Transposase zinc-ribbon domain-containing protein</fullName>
    </recommendedName>
</protein>
<dbReference type="EMBL" id="NRQW01000680">
    <property type="protein sequence ID" value="PLZ82683.1"/>
    <property type="molecule type" value="Genomic_DNA"/>
</dbReference>